<name>A0A150FWM7_GONPE</name>
<reference evidence="2" key="1">
    <citation type="journal article" date="2016" name="Nat. Commun.">
        <title>The Gonium pectorale genome demonstrates co-option of cell cycle regulation during the evolution of multicellularity.</title>
        <authorList>
            <person name="Hanschen E.R."/>
            <person name="Marriage T.N."/>
            <person name="Ferris P.J."/>
            <person name="Hamaji T."/>
            <person name="Toyoda A."/>
            <person name="Fujiyama A."/>
            <person name="Neme R."/>
            <person name="Noguchi H."/>
            <person name="Minakuchi Y."/>
            <person name="Suzuki M."/>
            <person name="Kawai-Toyooka H."/>
            <person name="Smith D.R."/>
            <person name="Sparks H."/>
            <person name="Anderson J."/>
            <person name="Bakaric R."/>
            <person name="Luria V."/>
            <person name="Karger A."/>
            <person name="Kirschner M.W."/>
            <person name="Durand P.M."/>
            <person name="Michod R.E."/>
            <person name="Nozaki H."/>
            <person name="Olson B.J."/>
        </authorList>
    </citation>
    <scope>NUCLEOTIDE SEQUENCE [LARGE SCALE GENOMIC DNA]</scope>
    <source>
        <strain evidence="2">NIES-2863</strain>
    </source>
</reference>
<sequence>MIVEEEERLAEEAGGFVRRSSGGGFGGGGWRPTDDRVVFADKVAHKAFTIRYGPIGRGLYKRLLAAKTEREEAEAAREA</sequence>
<keyword evidence="2" id="KW-1185">Reference proteome</keyword>
<evidence type="ECO:0000313" key="2">
    <source>
        <dbReference type="Proteomes" id="UP000075714"/>
    </source>
</evidence>
<organism evidence="1 2">
    <name type="scientific">Gonium pectorale</name>
    <name type="common">Green alga</name>
    <dbReference type="NCBI Taxonomy" id="33097"/>
    <lineage>
        <taxon>Eukaryota</taxon>
        <taxon>Viridiplantae</taxon>
        <taxon>Chlorophyta</taxon>
        <taxon>core chlorophytes</taxon>
        <taxon>Chlorophyceae</taxon>
        <taxon>CS clade</taxon>
        <taxon>Chlamydomonadales</taxon>
        <taxon>Volvocaceae</taxon>
        <taxon>Gonium</taxon>
    </lineage>
</organism>
<accession>A0A150FWM7</accession>
<dbReference type="Proteomes" id="UP000075714">
    <property type="component" value="Unassembled WGS sequence"/>
</dbReference>
<protein>
    <submittedName>
        <fullName evidence="1">Uncharacterized protein</fullName>
    </submittedName>
</protein>
<dbReference type="EMBL" id="LSYV01000230">
    <property type="protein sequence ID" value="KXZ41978.1"/>
    <property type="molecule type" value="Genomic_DNA"/>
</dbReference>
<proteinExistence type="predicted"/>
<comment type="caution">
    <text evidence="1">The sequence shown here is derived from an EMBL/GenBank/DDBJ whole genome shotgun (WGS) entry which is preliminary data.</text>
</comment>
<gene>
    <name evidence="1" type="ORF">GPECTOR_231g525</name>
</gene>
<evidence type="ECO:0000313" key="1">
    <source>
        <dbReference type="EMBL" id="KXZ41978.1"/>
    </source>
</evidence>
<dbReference type="AlphaFoldDB" id="A0A150FWM7"/>